<accession>A0ACB0IWG2</accession>
<organism evidence="1 2">
    <name type="scientific">Trifolium pratense</name>
    <name type="common">Red clover</name>
    <dbReference type="NCBI Taxonomy" id="57577"/>
    <lineage>
        <taxon>Eukaryota</taxon>
        <taxon>Viridiplantae</taxon>
        <taxon>Streptophyta</taxon>
        <taxon>Embryophyta</taxon>
        <taxon>Tracheophyta</taxon>
        <taxon>Spermatophyta</taxon>
        <taxon>Magnoliopsida</taxon>
        <taxon>eudicotyledons</taxon>
        <taxon>Gunneridae</taxon>
        <taxon>Pentapetalae</taxon>
        <taxon>rosids</taxon>
        <taxon>fabids</taxon>
        <taxon>Fabales</taxon>
        <taxon>Fabaceae</taxon>
        <taxon>Papilionoideae</taxon>
        <taxon>50 kb inversion clade</taxon>
        <taxon>NPAAA clade</taxon>
        <taxon>Hologalegina</taxon>
        <taxon>IRL clade</taxon>
        <taxon>Trifolieae</taxon>
        <taxon>Trifolium</taxon>
    </lineage>
</organism>
<proteinExistence type="predicted"/>
<dbReference type="Proteomes" id="UP001177021">
    <property type="component" value="Unassembled WGS sequence"/>
</dbReference>
<gene>
    <name evidence="1" type="ORF">MILVUS5_LOCUS5924</name>
</gene>
<reference evidence="1" key="1">
    <citation type="submission" date="2023-10" db="EMBL/GenBank/DDBJ databases">
        <authorList>
            <person name="Rodriguez Cubillos JULIANA M."/>
            <person name="De Vega J."/>
        </authorList>
    </citation>
    <scope>NUCLEOTIDE SEQUENCE</scope>
</reference>
<evidence type="ECO:0000313" key="2">
    <source>
        <dbReference type="Proteomes" id="UP001177021"/>
    </source>
</evidence>
<keyword evidence="2" id="KW-1185">Reference proteome</keyword>
<evidence type="ECO:0000313" key="1">
    <source>
        <dbReference type="EMBL" id="CAJ2635177.1"/>
    </source>
</evidence>
<protein>
    <submittedName>
        <fullName evidence="1">Uncharacterized protein</fullName>
    </submittedName>
</protein>
<comment type="caution">
    <text evidence="1">The sequence shown here is derived from an EMBL/GenBank/DDBJ whole genome shotgun (WGS) entry which is preliminary data.</text>
</comment>
<name>A0ACB0IWG2_TRIPR</name>
<dbReference type="EMBL" id="CASHSV030000002">
    <property type="protein sequence ID" value="CAJ2635177.1"/>
    <property type="molecule type" value="Genomic_DNA"/>
</dbReference>
<sequence length="238" mass="26983">MVSWKQLSEAEKAQYAAEAEKRKLEYEEILSAYTKKQAEGPATEGRRKTAKGKKPIDPSIQKAAAGYLLFMEKYMKENPDDTKSLSIVTPMVSWKQLSEAEKAQYAAEAEKRKLEYEEILSAYTKKQAEGPATEGRRKTAKGKKPIDPSIQKAAAGYLIFVEKYRKENPDDTKSLSIVSKPMVSWKQLSEAEKAQYAAKAEKRKFEYEEILSAYTKKQAEVHMKNLNLRCMDGSDEAC</sequence>